<organism evidence="1 2">
    <name type="scientific">Micromonospora haikouensis</name>
    <dbReference type="NCBI Taxonomy" id="686309"/>
    <lineage>
        <taxon>Bacteria</taxon>
        <taxon>Bacillati</taxon>
        <taxon>Actinomycetota</taxon>
        <taxon>Actinomycetes</taxon>
        <taxon>Micromonosporales</taxon>
        <taxon>Micromonosporaceae</taxon>
        <taxon>Micromonospora</taxon>
    </lineage>
</organism>
<dbReference type="AlphaFoldDB" id="A0A1C4WL23"/>
<gene>
    <name evidence="1" type="ORF">GA0070558_11687</name>
</gene>
<sequence>MATLRPPAMIELSAGDVLHITAACSVQFAKPMMFRLIKVRHDLVTYDHWVWLDGYQLDAKGDAVARREIFVLRAGLTVRRRTAPMQSRRPVSNARA</sequence>
<name>A0A1C4WL23_9ACTN</name>
<dbReference type="Proteomes" id="UP000199375">
    <property type="component" value="Unassembled WGS sequence"/>
</dbReference>
<accession>A0A1C4WL23</accession>
<evidence type="ECO:0000313" key="2">
    <source>
        <dbReference type="Proteomes" id="UP000199375"/>
    </source>
</evidence>
<protein>
    <submittedName>
        <fullName evidence="1">Uncharacterized protein</fullName>
    </submittedName>
</protein>
<proteinExistence type="predicted"/>
<dbReference type="EMBL" id="FMCW01000016">
    <property type="protein sequence ID" value="SCE96878.1"/>
    <property type="molecule type" value="Genomic_DNA"/>
</dbReference>
<evidence type="ECO:0000313" key="1">
    <source>
        <dbReference type="EMBL" id="SCE96878.1"/>
    </source>
</evidence>
<reference evidence="1 2" key="1">
    <citation type="submission" date="2016-06" db="EMBL/GenBank/DDBJ databases">
        <authorList>
            <person name="Kjaerup R.B."/>
            <person name="Dalgaard T.S."/>
            <person name="Juul-Madsen H.R."/>
        </authorList>
    </citation>
    <scope>NUCLEOTIDE SEQUENCE [LARGE SCALE GENOMIC DNA]</scope>
    <source>
        <strain evidence="1 2">DSM 45626</strain>
    </source>
</reference>